<gene>
    <name evidence="5" type="ORF">QTJ16_002419</name>
</gene>
<evidence type="ECO:0000259" key="4">
    <source>
        <dbReference type="Pfam" id="PF09073"/>
    </source>
</evidence>
<feature type="compositionally biased region" description="Basic and acidic residues" evidence="3">
    <location>
        <begin position="444"/>
        <end position="453"/>
    </location>
</feature>
<feature type="compositionally biased region" description="Basic and acidic residues" evidence="3">
    <location>
        <begin position="386"/>
        <end position="398"/>
    </location>
</feature>
<reference evidence="5" key="1">
    <citation type="submission" date="2023-06" db="EMBL/GenBank/DDBJ databases">
        <title>Draft genome of Marssonina rosae.</title>
        <authorList>
            <person name="Cheng Q."/>
        </authorList>
    </citation>
    <scope>NUCLEOTIDE SEQUENCE</scope>
    <source>
        <strain evidence="5">R4</strain>
    </source>
</reference>
<feature type="compositionally biased region" description="Acidic residues" evidence="3">
    <location>
        <begin position="256"/>
        <end position="266"/>
    </location>
</feature>
<dbReference type="InterPro" id="IPR037393">
    <property type="entry name" value="Bud22/SRFB1"/>
</dbReference>
<dbReference type="Proteomes" id="UP001285354">
    <property type="component" value="Unassembled WGS sequence"/>
</dbReference>
<dbReference type="Pfam" id="PF09073">
    <property type="entry name" value="BUD22"/>
    <property type="match status" value="1"/>
</dbReference>
<name>A0AAD9T0B4_9HELO</name>
<evidence type="ECO:0000313" key="5">
    <source>
        <dbReference type="EMBL" id="KAK2627773.1"/>
    </source>
</evidence>
<sequence>MPKRKRVAYEASDGDRVMVMRKQDVQEQLAQSKKQLHRAMKLAKTFERQKLAKRLKIATTESRSEDVARIQREIEALRGISVEQATSAYLHKHLLKVKRFAESDLLPDEVKKALPKPDLTDEMVVASKNVLSGMANMAAVKNAMPQIMTRMYIAMGIPPPAVVKKGKAAKKGEAERELKGIMKQPKIGVARRVNKDNEDIESEDGEEPEERAARKDNTPARDRIKIPDSQILTSGDEDDYSEGRLSRHEALIAGSSDEENFDEEAYAIERKPSQQRPRFSTSLSPSPFSASAALPELNSPAEPGLRREKLSKSKVRVTAPKGSTFLPSLNAGYWSGSESSASDFDDAPRPVKKNRPGQMARRAIAEKKHGSGANHIKKGLPPVAEMGKKKNDGWDPKRGATGGEQGGRGRGGRGGSGKGGVVRGRRHRDFSQLSGENAIALKPRKTEVKRDDVGVLHPSWQAAKKAKEEKKAATFQGKKVVFD</sequence>
<keyword evidence="1 2" id="KW-0175">Coiled coil</keyword>
<dbReference type="GO" id="GO:0030686">
    <property type="term" value="C:90S preribosome"/>
    <property type="evidence" value="ECO:0007669"/>
    <property type="project" value="TreeGrafter"/>
</dbReference>
<dbReference type="PANTHER" id="PTHR23325">
    <property type="entry name" value="SERUM RESPONSE FACTOR-BINDING"/>
    <property type="match status" value="1"/>
</dbReference>
<feature type="coiled-coil region" evidence="2">
    <location>
        <begin position="22"/>
        <end position="49"/>
    </location>
</feature>
<feature type="compositionally biased region" description="Gly residues" evidence="3">
    <location>
        <begin position="400"/>
        <end position="422"/>
    </location>
</feature>
<evidence type="ECO:0000256" key="1">
    <source>
        <dbReference type="ARBA" id="ARBA00023054"/>
    </source>
</evidence>
<keyword evidence="6" id="KW-1185">Reference proteome</keyword>
<dbReference type="PANTHER" id="PTHR23325:SF1">
    <property type="entry name" value="SERUM RESPONSE FACTOR-BINDING PROTEIN 1"/>
    <property type="match status" value="1"/>
</dbReference>
<protein>
    <recommendedName>
        <fullName evidence="4">Bud22 domain-containing protein</fullName>
    </recommendedName>
</protein>
<accession>A0AAD9T0B4</accession>
<dbReference type="GO" id="GO:0005634">
    <property type="term" value="C:nucleus"/>
    <property type="evidence" value="ECO:0007669"/>
    <property type="project" value="TreeGrafter"/>
</dbReference>
<evidence type="ECO:0000256" key="3">
    <source>
        <dbReference type="SAM" id="MobiDB-lite"/>
    </source>
</evidence>
<feature type="domain" description="Bud22" evidence="4">
    <location>
        <begin position="30"/>
        <end position="483"/>
    </location>
</feature>
<dbReference type="EMBL" id="JAUBYV010000003">
    <property type="protein sequence ID" value="KAK2627773.1"/>
    <property type="molecule type" value="Genomic_DNA"/>
</dbReference>
<feature type="compositionally biased region" description="Basic and acidic residues" evidence="3">
    <location>
        <begin position="241"/>
        <end position="250"/>
    </location>
</feature>
<organism evidence="5 6">
    <name type="scientific">Diplocarpon rosae</name>
    <dbReference type="NCBI Taxonomy" id="946125"/>
    <lineage>
        <taxon>Eukaryota</taxon>
        <taxon>Fungi</taxon>
        <taxon>Dikarya</taxon>
        <taxon>Ascomycota</taxon>
        <taxon>Pezizomycotina</taxon>
        <taxon>Leotiomycetes</taxon>
        <taxon>Helotiales</taxon>
        <taxon>Drepanopezizaceae</taxon>
        <taxon>Diplocarpon</taxon>
    </lineage>
</organism>
<dbReference type="InterPro" id="IPR015158">
    <property type="entry name" value="Bud22_dom"/>
</dbReference>
<feature type="compositionally biased region" description="Low complexity" evidence="3">
    <location>
        <begin position="280"/>
        <end position="297"/>
    </location>
</feature>
<feature type="compositionally biased region" description="Acidic residues" evidence="3">
    <location>
        <begin position="198"/>
        <end position="209"/>
    </location>
</feature>
<feature type="compositionally biased region" description="Basic and acidic residues" evidence="3">
    <location>
        <begin position="210"/>
        <end position="226"/>
    </location>
</feature>
<dbReference type="AlphaFoldDB" id="A0AAD9T0B4"/>
<dbReference type="GO" id="GO:0030490">
    <property type="term" value="P:maturation of SSU-rRNA"/>
    <property type="evidence" value="ECO:0007669"/>
    <property type="project" value="TreeGrafter"/>
</dbReference>
<comment type="caution">
    <text evidence="5">The sequence shown here is derived from an EMBL/GenBank/DDBJ whole genome shotgun (WGS) entry which is preliminary data.</text>
</comment>
<evidence type="ECO:0000313" key="6">
    <source>
        <dbReference type="Proteomes" id="UP001285354"/>
    </source>
</evidence>
<proteinExistence type="predicted"/>
<evidence type="ECO:0000256" key="2">
    <source>
        <dbReference type="SAM" id="Coils"/>
    </source>
</evidence>
<feature type="region of interest" description="Disordered" evidence="3">
    <location>
        <begin position="194"/>
        <end position="453"/>
    </location>
</feature>